<comment type="caution">
    <text evidence="2">The sequence shown here is derived from an EMBL/GenBank/DDBJ whole genome shotgun (WGS) entry which is preliminary data.</text>
</comment>
<protein>
    <submittedName>
        <fullName evidence="2">Uncharacterized protein</fullName>
    </submittedName>
</protein>
<sequence length="221" mass="24356">MRRFFGLVWRGLGAVVRFARRYPVIFLVIVVVVQFLCILQLGGKLDEKKTETVYVAQNQQSVQQQTVAEAVATLPPLPGVPAGQYDIVMADGKNPKGELSWRTPYTCGGGCGSFKGTIELQGIRVISDQEFILDLGITISEATGDPWIFENHFQDIQLEINGQVYKPVASSFPSRATPGLMSGYLTFSGQIPLATDGQYHVVLTISLRMVQPIEGWLTPHK</sequence>
<dbReference type="AlphaFoldDB" id="A0A0G0QWU5"/>
<evidence type="ECO:0000313" key="2">
    <source>
        <dbReference type="EMBL" id="KKR14810.1"/>
    </source>
</evidence>
<keyword evidence="1" id="KW-1133">Transmembrane helix</keyword>
<dbReference type="EMBL" id="LBWS01000017">
    <property type="protein sequence ID" value="KKR14810.1"/>
    <property type="molecule type" value="Genomic_DNA"/>
</dbReference>
<keyword evidence="1" id="KW-0472">Membrane</keyword>
<organism evidence="2 3">
    <name type="scientific">Candidatus Falkowbacteria bacterium GW2011_GWA2_39_24</name>
    <dbReference type="NCBI Taxonomy" id="1618634"/>
    <lineage>
        <taxon>Bacteria</taxon>
        <taxon>Candidatus Falkowiibacteriota</taxon>
    </lineage>
</organism>
<reference evidence="2 3" key="1">
    <citation type="journal article" date="2015" name="Nature">
        <title>rRNA introns, odd ribosomes, and small enigmatic genomes across a large radiation of phyla.</title>
        <authorList>
            <person name="Brown C.T."/>
            <person name="Hug L.A."/>
            <person name="Thomas B.C."/>
            <person name="Sharon I."/>
            <person name="Castelle C.J."/>
            <person name="Singh A."/>
            <person name="Wilkins M.J."/>
            <person name="Williams K.H."/>
            <person name="Banfield J.F."/>
        </authorList>
    </citation>
    <scope>NUCLEOTIDE SEQUENCE [LARGE SCALE GENOMIC DNA]</scope>
</reference>
<keyword evidence="1" id="KW-0812">Transmembrane</keyword>
<evidence type="ECO:0000256" key="1">
    <source>
        <dbReference type="SAM" id="Phobius"/>
    </source>
</evidence>
<accession>A0A0G0QWU5</accession>
<dbReference type="Proteomes" id="UP000034048">
    <property type="component" value="Unassembled WGS sequence"/>
</dbReference>
<gene>
    <name evidence="2" type="ORF">UT42_C0017G0003</name>
</gene>
<proteinExistence type="predicted"/>
<name>A0A0G0QWU5_9BACT</name>
<evidence type="ECO:0000313" key="3">
    <source>
        <dbReference type="Proteomes" id="UP000034048"/>
    </source>
</evidence>
<feature type="transmembrane region" description="Helical" evidence="1">
    <location>
        <begin position="23"/>
        <end position="42"/>
    </location>
</feature>